<name>V8NF82_OPHHA</name>
<feature type="domain" description="VWFD" evidence="2">
    <location>
        <begin position="155"/>
        <end position="184"/>
    </location>
</feature>
<feature type="region of interest" description="Disordered" evidence="1">
    <location>
        <begin position="332"/>
        <end position="361"/>
    </location>
</feature>
<accession>V8NF82</accession>
<dbReference type="Pfam" id="PF00094">
    <property type="entry name" value="VWD"/>
    <property type="match status" value="1"/>
</dbReference>
<feature type="non-terminal residue" evidence="3">
    <location>
        <position position="1"/>
    </location>
</feature>
<keyword evidence="4" id="KW-1185">Reference proteome</keyword>
<dbReference type="Proteomes" id="UP000018936">
    <property type="component" value="Unassembled WGS sequence"/>
</dbReference>
<evidence type="ECO:0000313" key="4">
    <source>
        <dbReference type="Proteomes" id="UP000018936"/>
    </source>
</evidence>
<reference evidence="3 4" key="1">
    <citation type="journal article" date="2013" name="Proc. Natl. Acad. Sci. U.S.A.">
        <title>The king cobra genome reveals dynamic gene evolution and adaptation in the snake venom system.</title>
        <authorList>
            <person name="Vonk F.J."/>
            <person name="Casewell N.R."/>
            <person name="Henkel C.V."/>
            <person name="Heimberg A.M."/>
            <person name="Jansen H.J."/>
            <person name="McCleary R.J."/>
            <person name="Kerkkamp H.M."/>
            <person name="Vos R.A."/>
            <person name="Guerreiro I."/>
            <person name="Calvete J.J."/>
            <person name="Wuster W."/>
            <person name="Woods A.E."/>
            <person name="Logan J.M."/>
            <person name="Harrison R.A."/>
            <person name="Castoe T.A."/>
            <person name="de Koning A.P."/>
            <person name="Pollock D.D."/>
            <person name="Yandell M."/>
            <person name="Calderon D."/>
            <person name="Renjifo C."/>
            <person name="Currier R.B."/>
            <person name="Salgado D."/>
            <person name="Pla D."/>
            <person name="Sanz L."/>
            <person name="Hyder A.S."/>
            <person name="Ribeiro J.M."/>
            <person name="Arntzen J.W."/>
            <person name="van den Thillart G.E."/>
            <person name="Boetzer M."/>
            <person name="Pirovano W."/>
            <person name="Dirks R.P."/>
            <person name="Spaink H.P."/>
            <person name="Duboule D."/>
            <person name="McGlinn E."/>
            <person name="Kini R.M."/>
            <person name="Richardson M.K."/>
        </authorList>
    </citation>
    <scope>NUCLEOTIDE SEQUENCE</scope>
    <source>
        <tissue evidence="3">Blood</tissue>
    </source>
</reference>
<dbReference type="EMBL" id="AZIM01004285">
    <property type="protein sequence ID" value="ETE60924.1"/>
    <property type="molecule type" value="Genomic_DNA"/>
</dbReference>
<evidence type="ECO:0000259" key="2">
    <source>
        <dbReference type="Pfam" id="PF00094"/>
    </source>
</evidence>
<evidence type="ECO:0000256" key="1">
    <source>
        <dbReference type="SAM" id="MobiDB-lite"/>
    </source>
</evidence>
<dbReference type="AlphaFoldDB" id="V8NF82"/>
<organism evidence="3 4">
    <name type="scientific">Ophiophagus hannah</name>
    <name type="common">King cobra</name>
    <name type="synonym">Naja hannah</name>
    <dbReference type="NCBI Taxonomy" id="8665"/>
    <lineage>
        <taxon>Eukaryota</taxon>
        <taxon>Metazoa</taxon>
        <taxon>Chordata</taxon>
        <taxon>Craniata</taxon>
        <taxon>Vertebrata</taxon>
        <taxon>Euteleostomi</taxon>
        <taxon>Lepidosauria</taxon>
        <taxon>Squamata</taxon>
        <taxon>Bifurcata</taxon>
        <taxon>Unidentata</taxon>
        <taxon>Episquamata</taxon>
        <taxon>Toxicofera</taxon>
        <taxon>Serpentes</taxon>
        <taxon>Colubroidea</taxon>
        <taxon>Elapidae</taxon>
        <taxon>Elapinae</taxon>
        <taxon>Ophiophagus</taxon>
    </lineage>
</organism>
<sequence length="420" mass="45898">MKNGCRNELGVASLEKRTRGGMRAVFQYLKGCPKEEGVNLLSKAPEGQWWDSRIFTTGSVGGKQRRPSQSAGTQWEAENRWGRGQSEAGLAGSVNYSEFTLPVLENHKKNGEEERSNLEFRRNLQTGGTINWWNGTLEAFKKRLDSHLSEMVSCLSRGYRKNLEGLCGNFDGKYKNDFAKPDGTPVRDVNTFGESWRVPVKRGASRLSRLSPPLQGHRSPSHPQHHHLPGPPSQQRTVNRIPGTVIGQEPQPGYRINLRWRCGQVEAQASIRPAQETKCHCSWRMPSNLCWTHPANGNLPSPGALGPSSKGAEGGLGHFVGQSPPLCCLPRPVTPWSRQSKDPQPSAAEGDSVPMSLAHSRPSGHLLPPACPLQASPILVKVTAGQILPPPWDECSWAARNSGAQSSPWCVPAAPAAHVP</sequence>
<protein>
    <submittedName>
        <fullName evidence="3">IgGFc-binding protein</fullName>
    </submittedName>
</protein>
<feature type="region of interest" description="Disordered" evidence="1">
    <location>
        <begin position="203"/>
        <end position="238"/>
    </location>
</feature>
<feature type="compositionally biased region" description="Basic residues" evidence="1">
    <location>
        <begin position="219"/>
        <end position="228"/>
    </location>
</feature>
<dbReference type="OrthoDB" id="5945029at2759"/>
<evidence type="ECO:0000313" key="3">
    <source>
        <dbReference type="EMBL" id="ETE60924.1"/>
    </source>
</evidence>
<feature type="region of interest" description="Disordered" evidence="1">
    <location>
        <begin position="59"/>
        <end position="80"/>
    </location>
</feature>
<gene>
    <name evidence="3" type="primary">FCGBP</name>
    <name evidence="3" type="ORF">L345_13334</name>
</gene>
<comment type="caution">
    <text evidence="3">The sequence shown here is derived from an EMBL/GenBank/DDBJ whole genome shotgun (WGS) entry which is preliminary data.</text>
</comment>
<dbReference type="InterPro" id="IPR001846">
    <property type="entry name" value="VWF_type-D"/>
</dbReference>
<proteinExistence type="predicted"/>